<keyword evidence="7" id="KW-0808">Transferase</keyword>
<comment type="catalytic activity">
    <reaction evidence="1">
        <text>S-ubiquitinyl-[E2 ubiquitin-conjugating enzyme]-L-cysteine + [acceptor protein]-L-lysine = [E2 ubiquitin-conjugating enzyme]-L-cysteine + N(6)-ubiquitinyl-[acceptor protein]-L-lysine.</text>
        <dbReference type="EC" id="2.3.2.27"/>
    </reaction>
</comment>
<reference evidence="16" key="1">
    <citation type="journal article" date="2013" name="Genome Biol.">
        <title>Draft genome of the mountain pine beetle, Dendroctonus ponderosae Hopkins, a major forest pest.</title>
        <authorList>
            <person name="Keeling C.I."/>
            <person name="Yuen M.M."/>
            <person name="Liao N.Y."/>
            <person name="Docking T.R."/>
            <person name="Chan S.K."/>
            <person name="Taylor G.A."/>
            <person name="Palmquist D.L."/>
            <person name="Jackman S.D."/>
            <person name="Nguyen A."/>
            <person name="Li M."/>
            <person name="Henderson H."/>
            <person name="Janes J.K."/>
            <person name="Zhao Y."/>
            <person name="Pandoh P."/>
            <person name="Moore R."/>
            <person name="Sperling F.A."/>
            <person name="Huber D.P."/>
            <person name="Birol I."/>
            <person name="Jones S.J."/>
            <person name="Bohlmann J."/>
        </authorList>
    </citation>
    <scope>NUCLEOTIDE SEQUENCE</scope>
</reference>
<dbReference type="GO" id="GO:0036297">
    <property type="term" value="P:interstrand cross-link repair"/>
    <property type="evidence" value="ECO:0007669"/>
    <property type="project" value="InterPro"/>
</dbReference>
<dbReference type="GO" id="GO:0061630">
    <property type="term" value="F:ubiquitin protein ligase activity"/>
    <property type="evidence" value="ECO:0007669"/>
    <property type="project" value="UniProtKB-EC"/>
</dbReference>
<dbReference type="PANTHER" id="PTHR16047">
    <property type="entry name" value="RFWD3 PROTEIN"/>
    <property type="match status" value="1"/>
</dbReference>
<evidence type="ECO:0000313" key="15">
    <source>
        <dbReference type="EnsemblMetazoa" id="XP_019765781.1"/>
    </source>
</evidence>
<keyword evidence="16" id="KW-1185">Reference proteome</keyword>
<evidence type="ECO:0000256" key="4">
    <source>
        <dbReference type="ARBA" id="ARBA00004906"/>
    </source>
</evidence>
<evidence type="ECO:0000256" key="1">
    <source>
        <dbReference type="ARBA" id="ARBA00000900"/>
    </source>
</evidence>
<evidence type="ECO:0000259" key="14">
    <source>
        <dbReference type="Pfam" id="PF23419"/>
    </source>
</evidence>
<evidence type="ECO:0000256" key="13">
    <source>
        <dbReference type="SAM" id="Coils"/>
    </source>
</evidence>
<dbReference type="GO" id="GO:0016605">
    <property type="term" value="C:PML body"/>
    <property type="evidence" value="ECO:0007669"/>
    <property type="project" value="UniProtKB-SubCell"/>
</dbReference>
<evidence type="ECO:0000256" key="3">
    <source>
        <dbReference type="ARBA" id="ARBA00004496"/>
    </source>
</evidence>
<evidence type="ECO:0000256" key="11">
    <source>
        <dbReference type="ARBA" id="ARBA00023204"/>
    </source>
</evidence>
<dbReference type="GO" id="GO:0005737">
    <property type="term" value="C:cytoplasm"/>
    <property type="evidence" value="ECO:0007669"/>
    <property type="project" value="UniProtKB-SubCell"/>
</dbReference>
<dbReference type="InterPro" id="IPR015943">
    <property type="entry name" value="WD40/YVTN_repeat-like_dom_sf"/>
</dbReference>
<feature type="domain" description="E3 ubiquitin-protein ligase RFWD3-like WD40" evidence="14">
    <location>
        <begin position="67"/>
        <end position="394"/>
    </location>
</feature>
<dbReference type="InterPro" id="IPR001680">
    <property type="entry name" value="WD40_rpt"/>
</dbReference>
<dbReference type="InterPro" id="IPR036322">
    <property type="entry name" value="WD40_repeat_dom_sf"/>
</dbReference>
<evidence type="ECO:0000256" key="5">
    <source>
        <dbReference type="ARBA" id="ARBA00012483"/>
    </source>
</evidence>
<keyword evidence="6" id="KW-0963">Cytoplasm</keyword>
<dbReference type="Pfam" id="PF23419">
    <property type="entry name" value="WD40_RFWD3"/>
    <property type="match status" value="1"/>
</dbReference>
<dbReference type="Proteomes" id="UP000019118">
    <property type="component" value="Unassembled WGS sequence"/>
</dbReference>
<reference evidence="15" key="2">
    <citation type="submission" date="2024-08" db="UniProtKB">
        <authorList>
            <consortium name="EnsemblMetazoa"/>
        </authorList>
    </citation>
    <scope>IDENTIFICATION</scope>
</reference>
<protein>
    <recommendedName>
        <fullName evidence="5">RING-type E3 ubiquitin transferase</fullName>
        <ecNumber evidence="5">2.3.2.27</ecNumber>
    </recommendedName>
</protein>
<keyword evidence="8" id="KW-0677">Repeat</keyword>
<evidence type="ECO:0000256" key="8">
    <source>
        <dbReference type="ARBA" id="ARBA00022737"/>
    </source>
</evidence>
<proteinExistence type="predicted"/>
<name>A0AAR5PY75_DENPD</name>
<evidence type="ECO:0000256" key="12">
    <source>
        <dbReference type="ARBA" id="ARBA00023242"/>
    </source>
</evidence>
<accession>A0AAR5PY75</accession>
<dbReference type="AlphaFoldDB" id="A0AAR5PY75"/>
<dbReference type="EC" id="2.3.2.27" evidence="5"/>
<dbReference type="InterPro" id="IPR056527">
    <property type="entry name" value="WD40_RFWD3"/>
</dbReference>
<evidence type="ECO:0000256" key="10">
    <source>
        <dbReference type="ARBA" id="ARBA00022786"/>
    </source>
</evidence>
<evidence type="ECO:0000256" key="2">
    <source>
        <dbReference type="ARBA" id="ARBA00004322"/>
    </source>
</evidence>
<dbReference type="GO" id="GO:0016567">
    <property type="term" value="P:protein ubiquitination"/>
    <property type="evidence" value="ECO:0007669"/>
    <property type="project" value="InterPro"/>
</dbReference>
<organism evidence="15 16">
    <name type="scientific">Dendroctonus ponderosae</name>
    <name type="common">Mountain pine beetle</name>
    <dbReference type="NCBI Taxonomy" id="77166"/>
    <lineage>
        <taxon>Eukaryota</taxon>
        <taxon>Metazoa</taxon>
        <taxon>Ecdysozoa</taxon>
        <taxon>Arthropoda</taxon>
        <taxon>Hexapoda</taxon>
        <taxon>Insecta</taxon>
        <taxon>Pterygota</taxon>
        <taxon>Neoptera</taxon>
        <taxon>Endopterygota</taxon>
        <taxon>Coleoptera</taxon>
        <taxon>Polyphaga</taxon>
        <taxon>Cucujiformia</taxon>
        <taxon>Curculionidae</taxon>
        <taxon>Scolytinae</taxon>
        <taxon>Dendroctonus</taxon>
    </lineage>
</organism>
<dbReference type="PANTHER" id="PTHR16047:SF7">
    <property type="entry name" value="E3 UBIQUITIN-PROTEIN LIGASE RFWD3"/>
    <property type="match status" value="1"/>
</dbReference>
<evidence type="ECO:0000313" key="16">
    <source>
        <dbReference type="Proteomes" id="UP000019118"/>
    </source>
</evidence>
<evidence type="ECO:0000256" key="7">
    <source>
        <dbReference type="ARBA" id="ARBA00022679"/>
    </source>
</evidence>
<dbReference type="Gene3D" id="2.130.10.10">
    <property type="entry name" value="YVTN repeat-like/Quinoprotein amine dehydrogenase"/>
    <property type="match status" value="1"/>
</dbReference>
<evidence type="ECO:0000256" key="6">
    <source>
        <dbReference type="ARBA" id="ARBA00022490"/>
    </source>
</evidence>
<dbReference type="SMART" id="SM00320">
    <property type="entry name" value="WD40"/>
    <property type="match status" value="2"/>
</dbReference>
<evidence type="ECO:0000256" key="9">
    <source>
        <dbReference type="ARBA" id="ARBA00022763"/>
    </source>
</evidence>
<keyword evidence="9" id="KW-0227">DNA damage</keyword>
<dbReference type="InterPro" id="IPR037381">
    <property type="entry name" value="RFWD3"/>
</dbReference>
<feature type="coiled-coil region" evidence="13">
    <location>
        <begin position="19"/>
        <end position="46"/>
    </location>
</feature>
<keyword evidence="11" id="KW-0234">DNA repair</keyword>
<keyword evidence="10" id="KW-0833">Ubl conjugation pathway</keyword>
<keyword evidence="12" id="KW-0539">Nucleus</keyword>
<keyword evidence="13" id="KW-0175">Coiled coil</keyword>
<comment type="pathway">
    <text evidence="4">Protein modification; protein ubiquitination.</text>
</comment>
<dbReference type="EnsemblMetazoa" id="XM_019910222.1">
    <property type="protein sequence ID" value="XP_019765781.1"/>
    <property type="gene ID" value="LOC109541367"/>
</dbReference>
<dbReference type="SUPFAM" id="SSF50978">
    <property type="entry name" value="WD40 repeat-like"/>
    <property type="match status" value="1"/>
</dbReference>
<sequence>MREQLENALMQKNIALQSVSKYISREQVLQSEIEQLRKKVQELTLGANRSDFRMSVQCPINRVRLYMEKTIEVCNKNSCRDCRVFDISESKNIILIASRSSTDLFGGFGLKKLSLSNYKQVKFIPLHKGPIRDMCLHPIDNKVLTVSADRKFKIIDTDNTQTIFTVNMESAPWSCSWNPKKSDELLVGTQNGTVNIFDIRNLNGPVHSLNIPAHFLGDFNPVVSVATVNEPLCPDVVLVAKLTTAWAFECNSDGTFNRYLLPLEGPFLSMTYEEKSKQMLVSSRPNSQINFARHTVAYLERTSEPDTISCNIVHAFKGGCTAKLLAKTSCFLPNNIVAGHHETRKSILLYSINTGEEVGSCPTHDNLVLDMKGLDTASGKFLVYLNEKKIEFFKFNVS</sequence>
<comment type="subcellular location">
    <subcellularLocation>
        <location evidence="3">Cytoplasm</location>
    </subcellularLocation>
    <subcellularLocation>
        <location evidence="2">Nucleus</location>
        <location evidence="2">PML body</location>
    </subcellularLocation>
</comment>